<keyword evidence="6 7" id="KW-0472">Membrane</keyword>
<feature type="transmembrane region" description="Helical" evidence="7">
    <location>
        <begin position="250"/>
        <end position="277"/>
    </location>
</feature>
<gene>
    <name evidence="8" type="ORF">CR162_19115</name>
</gene>
<feature type="transmembrane region" description="Helical" evidence="7">
    <location>
        <begin position="155"/>
        <end position="176"/>
    </location>
</feature>
<feature type="transmembrane region" description="Helical" evidence="7">
    <location>
        <begin position="85"/>
        <end position="109"/>
    </location>
</feature>
<evidence type="ECO:0000256" key="1">
    <source>
        <dbReference type="ARBA" id="ARBA00004651"/>
    </source>
</evidence>
<keyword evidence="9" id="KW-1185">Reference proteome</keyword>
<evidence type="ECO:0008006" key="10">
    <source>
        <dbReference type="Google" id="ProtNLM"/>
    </source>
</evidence>
<evidence type="ECO:0000256" key="5">
    <source>
        <dbReference type="ARBA" id="ARBA00022989"/>
    </source>
</evidence>
<name>A0A2C6ZZV6_9PROT</name>
<organism evidence="8 9">
    <name type="scientific">Teichococcus rhizosphaerae</name>
    <dbReference type="NCBI Taxonomy" id="1335062"/>
    <lineage>
        <taxon>Bacteria</taxon>
        <taxon>Pseudomonadati</taxon>
        <taxon>Pseudomonadota</taxon>
        <taxon>Alphaproteobacteria</taxon>
        <taxon>Acetobacterales</taxon>
        <taxon>Roseomonadaceae</taxon>
        <taxon>Roseomonas</taxon>
    </lineage>
</organism>
<dbReference type="AlphaFoldDB" id="A0A2C6ZZV6"/>
<dbReference type="Proteomes" id="UP000223527">
    <property type="component" value="Unassembled WGS sequence"/>
</dbReference>
<protein>
    <recommendedName>
        <fullName evidence="10">Polysaccharide biosynthesis protein</fullName>
    </recommendedName>
</protein>
<evidence type="ECO:0000256" key="3">
    <source>
        <dbReference type="ARBA" id="ARBA00022475"/>
    </source>
</evidence>
<feature type="transmembrane region" description="Helical" evidence="7">
    <location>
        <begin position="359"/>
        <end position="377"/>
    </location>
</feature>
<keyword evidence="3" id="KW-1003">Cell membrane</keyword>
<comment type="similarity">
    <text evidence="2">Belongs to the polysaccharide synthase family.</text>
</comment>
<dbReference type="RefSeq" id="WP_099097116.1">
    <property type="nucleotide sequence ID" value="NZ_PDNU01000051.1"/>
</dbReference>
<feature type="transmembrane region" description="Helical" evidence="7">
    <location>
        <begin position="213"/>
        <end position="230"/>
    </location>
</feature>
<comment type="caution">
    <text evidence="8">The sequence shown here is derived from an EMBL/GenBank/DDBJ whole genome shotgun (WGS) entry which is preliminary data.</text>
</comment>
<evidence type="ECO:0000313" key="9">
    <source>
        <dbReference type="Proteomes" id="UP000223527"/>
    </source>
</evidence>
<feature type="transmembrane region" description="Helical" evidence="7">
    <location>
        <begin position="326"/>
        <end position="347"/>
    </location>
</feature>
<proteinExistence type="inferred from homology"/>
<feature type="transmembrane region" description="Helical" evidence="7">
    <location>
        <begin position="383"/>
        <end position="404"/>
    </location>
</feature>
<keyword evidence="4 7" id="KW-0812">Transmembrane</keyword>
<feature type="transmembrane region" description="Helical" evidence="7">
    <location>
        <begin position="416"/>
        <end position="439"/>
    </location>
</feature>
<dbReference type="OrthoDB" id="8448304at2"/>
<dbReference type="CDD" id="cd13127">
    <property type="entry name" value="MATE_tuaB_like"/>
    <property type="match status" value="1"/>
</dbReference>
<evidence type="ECO:0000313" key="8">
    <source>
        <dbReference type="EMBL" id="PHK93338.1"/>
    </source>
</evidence>
<sequence length="487" mass="51024">MSGERGGGARGRTMRALFWTLLDVGGSQGLAFLLYVILTRILTPGEYGVFAIALAITAMANTVLFQGFADALIQREAPDEDDRSTAFWTNMALGTALAVLLVLSGPAFARIYGNAALSPVLQAMAALCVLRALVSVHSALCRREMRMAIFAMRAIGGYVIGGLSGIALAMAGWGVWALVACQIIQALVILAVMWATIRWTPRLRFSRVSLRDLAGFSSPFMVAGILTAMADKVDNLVIGVMLDVEAVGHYNLALKMLQALGFVAMSPLALLMMPVLARFAQDRAAFRDEYVRLVTASLAIWLPMAVGLGFLAPALVPLAFGPQWAAAVPVLQAMSLGCFTVPLWSFTGQALSSLDRPGAYAWLAGGQLVLAALAYAAASPFGIVAVGFAWAAVSALLVPVHLHVLEEVVGQSFMPLLGNALRLAAAGLGMAGAMLAGQALSGGSLWLTALAGCLAYLALLEVALLPRYVSGGVRSARLAFLAGGGIR</sequence>
<feature type="transmembrane region" description="Helical" evidence="7">
    <location>
        <begin position="16"/>
        <end position="38"/>
    </location>
</feature>
<dbReference type="GO" id="GO:0005886">
    <property type="term" value="C:plasma membrane"/>
    <property type="evidence" value="ECO:0007669"/>
    <property type="project" value="UniProtKB-SubCell"/>
</dbReference>
<comment type="subcellular location">
    <subcellularLocation>
        <location evidence="1">Cell membrane</location>
        <topology evidence="1">Multi-pass membrane protein</topology>
    </subcellularLocation>
</comment>
<evidence type="ECO:0000256" key="7">
    <source>
        <dbReference type="SAM" id="Phobius"/>
    </source>
</evidence>
<feature type="transmembrane region" description="Helical" evidence="7">
    <location>
        <begin position="182"/>
        <end position="201"/>
    </location>
</feature>
<feature type="transmembrane region" description="Helical" evidence="7">
    <location>
        <begin position="115"/>
        <end position="134"/>
    </location>
</feature>
<feature type="transmembrane region" description="Helical" evidence="7">
    <location>
        <begin position="50"/>
        <end position="73"/>
    </location>
</feature>
<dbReference type="InterPro" id="IPR050833">
    <property type="entry name" value="Poly_Biosynth_Transport"/>
</dbReference>
<reference evidence="8 9" key="1">
    <citation type="submission" date="2017-10" db="EMBL/GenBank/DDBJ databases">
        <authorList>
            <person name="Banno H."/>
            <person name="Chua N.-H."/>
        </authorList>
    </citation>
    <scope>NUCLEOTIDE SEQUENCE [LARGE SCALE GENOMIC DNA]</scope>
    <source>
        <strain evidence="8 9">YW11</strain>
    </source>
</reference>
<dbReference type="EMBL" id="PDNU01000051">
    <property type="protein sequence ID" value="PHK93338.1"/>
    <property type="molecule type" value="Genomic_DNA"/>
</dbReference>
<accession>A0A2C6ZZV6</accession>
<dbReference type="PANTHER" id="PTHR30250:SF10">
    <property type="entry name" value="LIPOPOLYSACCHARIDE BIOSYNTHESIS PROTEIN WZXC"/>
    <property type="match status" value="1"/>
</dbReference>
<feature type="transmembrane region" description="Helical" evidence="7">
    <location>
        <begin position="298"/>
        <end position="320"/>
    </location>
</feature>
<feature type="transmembrane region" description="Helical" evidence="7">
    <location>
        <begin position="445"/>
        <end position="465"/>
    </location>
</feature>
<dbReference type="Pfam" id="PF13440">
    <property type="entry name" value="Polysacc_synt_3"/>
    <property type="match status" value="1"/>
</dbReference>
<evidence type="ECO:0000256" key="6">
    <source>
        <dbReference type="ARBA" id="ARBA00023136"/>
    </source>
</evidence>
<keyword evidence="5 7" id="KW-1133">Transmembrane helix</keyword>
<evidence type="ECO:0000256" key="2">
    <source>
        <dbReference type="ARBA" id="ARBA00007430"/>
    </source>
</evidence>
<dbReference type="PANTHER" id="PTHR30250">
    <property type="entry name" value="PST FAMILY PREDICTED COLANIC ACID TRANSPORTER"/>
    <property type="match status" value="1"/>
</dbReference>
<evidence type="ECO:0000256" key="4">
    <source>
        <dbReference type="ARBA" id="ARBA00022692"/>
    </source>
</evidence>